<dbReference type="GeneID" id="24794179"/>
<evidence type="ECO:0000313" key="4">
    <source>
        <dbReference type="Proteomes" id="UP000028501"/>
    </source>
</evidence>
<dbReference type="GO" id="GO:0004177">
    <property type="term" value="F:aminopeptidase activity"/>
    <property type="evidence" value="ECO:0007669"/>
    <property type="project" value="UniProtKB-KW"/>
</dbReference>
<keyword evidence="3" id="KW-0031">Aminopeptidase</keyword>
<dbReference type="Gene3D" id="3.40.630.10">
    <property type="entry name" value="Zn peptidases"/>
    <property type="match status" value="1"/>
</dbReference>
<feature type="transmembrane region" description="Helical" evidence="1">
    <location>
        <begin position="178"/>
        <end position="202"/>
    </location>
</feature>
<dbReference type="InterPro" id="IPR007484">
    <property type="entry name" value="Peptidase_M28"/>
</dbReference>
<evidence type="ECO:0000313" key="3">
    <source>
        <dbReference type="EMBL" id="AIG97455.1"/>
    </source>
</evidence>
<reference evidence="3 4" key="1">
    <citation type="submission" date="2013-07" db="EMBL/GenBank/DDBJ databases">
        <title>Genome of Archaeoglobus fulgidus.</title>
        <authorList>
            <person name="Fiebig A."/>
            <person name="Birkeland N.-K."/>
        </authorList>
    </citation>
    <scope>NUCLEOTIDE SEQUENCE [LARGE SCALE GENOMIC DNA]</scope>
    <source>
        <strain evidence="3 4">DSM 8774</strain>
    </source>
</reference>
<sequence length="384" mass="43355">MQNSPIEFIQKLCRECGPRLAGSEGERKCGDIIYEEMLQFCDEVEKEHFRSHPRGFLDYIWFTAGFYLAGVLLYLIGQPVLAGILMLAAFFIFLFQQCLHYEIIDFVFPEVEEFHVVGKIKPKSRAEKLAIISAHYDSPYEFPLLGRLKKKSFLIIGPAIAITLLTMFLSFAEGAANISLAFIQKPLMLIGSALLLLIAFTLRSSYVTLGANDDLAAIAAVLEAGRQLSRERPEKTEVWVVAFAGEEHMRGSKRFVQRHYDELKSRNAIMLALECPSADYFLIATEEKMYFAKHSPLAVEYAKKAAEKIDFDVRVAPLPFAGSDAANFSRKGLHAVSIFGHSAKDDAPYYWHTKQDIPENLREEPIMKASQLVKNFVYAIDSTE</sequence>
<dbReference type="AlphaFoldDB" id="A0A075WAN2"/>
<keyword evidence="1" id="KW-0472">Membrane</keyword>
<dbReference type="InterPro" id="IPR045175">
    <property type="entry name" value="M28_fam"/>
</dbReference>
<keyword evidence="3" id="KW-0378">Hydrolase</keyword>
<proteinExistence type="predicted"/>
<keyword evidence="3" id="KW-0645">Protease</keyword>
<keyword evidence="1" id="KW-0812">Transmembrane</keyword>
<dbReference type="GO" id="GO:0006508">
    <property type="term" value="P:proteolysis"/>
    <property type="evidence" value="ECO:0007669"/>
    <property type="project" value="InterPro"/>
</dbReference>
<dbReference type="RefSeq" id="WP_010878082.1">
    <property type="nucleotide sequence ID" value="NZ_CP006577.1"/>
</dbReference>
<feature type="transmembrane region" description="Helical" evidence="1">
    <location>
        <begin position="153"/>
        <end position="172"/>
    </location>
</feature>
<evidence type="ECO:0000256" key="1">
    <source>
        <dbReference type="SAM" id="Phobius"/>
    </source>
</evidence>
<dbReference type="SUPFAM" id="SSF53187">
    <property type="entry name" value="Zn-dependent exopeptidases"/>
    <property type="match status" value="1"/>
</dbReference>
<gene>
    <name evidence="3" type="ORF">AFULGI_00006540</name>
</gene>
<feature type="transmembrane region" description="Helical" evidence="1">
    <location>
        <begin position="82"/>
        <end position="99"/>
    </location>
</feature>
<keyword evidence="1" id="KW-1133">Transmembrane helix</keyword>
<dbReference type="PANTHER" id="PTHR12147">
    <property type="entry name" value="METALLOPEPTIDASE M28 FAMILY MEMBER"/>
    <property type="match status" value="1"/>
</dbReference>
<dbReference type="EMBL" id="CP006577">
    <property type="protein sequence ID" value="AIG97455.1"/>
    <property type="molecule type" value="Genomic_DNA"/>
</dbReference>
<dbReference type="Proteomes" id="UP000028501">
    <property type="component" value="Chromosome"/>
</dbReference>
<dbReference type="GO" id="GO:0008235">
    <property type="term" value="F:metalloexopeptidase activity"/>
    <property type="evidence" value="ECO:0007669"/>
    <property type="project" value="InterPro"/>
</dbReference>
<accession>A0A075WAN2</accession>
<feature type="domain" description="Peptidase M28" evidence="2">
    <location>
        <begin position="208"/>
        <end position="376"/>
    </location>
</feature>
<organism evidence="3 4">
    <name type="scientific">Archaeoglobus fulgidus DSM 8774</name>
    <dbReference type="NCBI Taxonomy" id="1344584"/>
    <lineage>
        <taxon>Archaea</taxon>
        <taxon>Methanobacteriati</taxon>
        <taxon>Methanobacteriota</taxon>
        <taxon>Archaeoglobi</taxon>
        <taxon>Archaeoglobales</taxon>
        <taxon>Archaeoglobaceae</taxon>
        <taxon>Archaeoglobus</taxon>
    </lineage>
</organism>
<protein>
    <submittedName>
        <fullName evidence="3">Putative aminopeptidase</fullName>
    </submittedName>
</protein>
<dbReference type="HOGENOM" id="CLU_718866_0_0_2"/>
<name>A0A075WAN2_ARCFL</name>
<dbReference type="PANTHER" id="PTHR12147:SF26">
    <property type="entry name" value="PEPTIDASE M28 DOMAIN-CONTAINING PROTEIN"/>
    <property type="match status" value="1"/>
</dbReference>
<evidence type="ECO:0000259" key="2">
    <source>
        <dbReference type="Pfam" id="PF04389"/>
    </source>
</evidence>
<dbReference type="KEGG" id="afg:AFULGI_00006540"/>
<dbReference type="Pfam" id="PF04389">
    <property type="entry name" value="Peptidase_M28"/>
    <property type="match status" value="1"/>
</dbReference>